<accession>A0A1C3W199</accession>
<keyword evidence="6" id="KW-0808">Transferase</keyword>
<dbReference type="InterPro" id="IPR003661">
    <property type="entry name" value="HisK_dim/P_dom"/>
</dbReference>
<name>A0A1C3W199_9BRAD</name>
<keyword evidence="4" id="KW-0812">Transmembrane</keyword>
<keyword evidence="4" id="KW-0472">Membrane</keyword>
<proteinExistence type="predicted"/>
<evidence type="ECO:0000256" key="3">
    <source>
        <dbReference type="ARBA" id="ARBA00022553"/>
    </source>
</evidence>
<dbReference type="SUPFAM" id="SSF55874">
    <property type="entry name" value="ATPase domain of HSP90 chaperone/DNA topoisomerase II/histidine kinase"/>
    <property type="match status" value="1"/>
</dbReference>
<keyword evidence="4" id="KW-1133">Transmembrane helix</keyword>
<dbReference type="InterPro" id="IPR036890">
    <property type="entry name" value="HATPase_C_sf"/>
</dbReference>
<gene>
    <name evidence="6" type="ORF">GA0061099_100593</name>
</gene>
<sequence length="630" mass="69679">MSGGACKDRVKPRLAAALLCLGLLVAECLFAGQAGAVERSRRGELKRVLLLHSFGREFRPWSEYARDIKAELERQSPWPLDIQEHALLTARFNNPGPEAPFVEYLHSLYQGATPDIVVSIGAPAARFAQKYRARLFPDAPLILTAVEHRLIDRANLGDNDVVVAVRNDFVAAFDNILQVLPDTKSVAIVVGASPLERFWTEELKRELKPFAERIELVWYSDLSFEEILKRSSKLPSHTALFWGLMSVDAAGVVYESDWALRSLHAVANAPIFSYQEPFFGESTVGGPMHLIGETTSRTVSAAIGILGGAKPASINYEPIAFAAPRYDWRELQRWDISESRLPKGSTILFREPSIWQRYHWQMLMISAVFLIQAGLISGLLHERRRRRVAEVESRQRLAELAHVNRYSAVGELTTSIAHELNQPLGSILTNAETAELMLRAAQPDLVEIQQILADIRRDDQRASEVIRRLRSVLKKTPFEVKHIELNDTVREAIDLVKALAQGRRITLSYLPALAGLHVKGDPVQLQQVILNLIINAMDAISDAEAGKREVSVATQLAGNQAEIRIADTGPGIPASDLANLFDPFFTTKPQGMGMGLAIARTIVEAHHGTIAAANQPAGGALFTIRLPTAR</sequence>
<dbReference type="SMART" id="SM00388">
    <property type="entry name" value="HisKA"/>
    <property type="match status" value="1"/>
</dbReference>
<dbReference type="Pfam" id="PF02518">
    <property type="entry name" value="HATPase_c"/>
    <property type="match status" value="1"/>
</dbReference>
<dbReference type="AlphaFoldDB" id="A0A1C3W199"/>
<dbReference type="InterPro" id="IPR005467">
    <property type="entry name" value="His_kinase_dom"/>
</dbReference>
<dbReference type="CDD" id="cd00082">
    <property type="entry name" value="HisKA"/>
    <property type="match status" value="1"/>
</dbReference>
<dbReference type="Proteomes" id="UP000183174">
    <property type="component" value="Unassembled WGS sequence"/>
</dbReference>
<dbReference type="EC" id="2.7.13.3" evidence="2"/>
<dbReference type="SUPFAM" id="SSF47384">
    <property type="entry name" value="Homodimeric domain of signal transducing histidine kinase"/>
    <property type="match status" value="1"/>
</dbReference>
<dbReference type="InterPro" id="IPR004358">
    <property type="entry name" value="Sig_transdc_His_kin-like_C"/>
</dbReference>
<evidence type="ECO:0000256" key="4">
    <source>
        <dbReference type="SAM" id="Phobius"/>
    </source>
</evidence>
<feature type="domain" description="Histidine kinase" evidence="5">
    <location>
        <begin position="415"/>
        <end position="630"/>
    </location>
</feature>
<dbReference type="PRINTS" id="PR00344">
    <property type="entry name" value="BCTRLSENSOR"/>
</dbReference>
<keyword evidence="6" id="KW-0418">Kinase</keyword>
<comment type="catalytic activity">
    <reaction evidence="1">
        <text>ATP + protein L-histidine = ADP + protein N-phospho-L-histidine.</text>
        <dbReference type="EC" id="2.7.13.3"/>
    </reaction>
</comment>
<dbReference type="Pfam" id="PF00512">
    <property type="entry name" value="HisKA"/>
    <property type="match status" value="1"/>
</dbReference>
<evidence type="ECO:0000259" key="5">
    <source>
        <dbReference type="PROSITE" id="PS50109"/>
    </source>
</evidence>
<reference evidence="6 7" key="1">
    <citation type="submission" date="2016-08" db="EMBL/GenBank/DDBJ databases">
        <authorList>
            <person name="Seilhamer J.J."/>
        </authorList>
    </citation>
    <scope>NUCLEOTIDE SEQUENCE [LARGE SCALE GENOMIC DNA]</scope>
    <source>
        <strain evidence="6 7">CCBAU 10071</strain>
    </source>
</reference>
<keyword evidence="3" id="KW-0597">Phosphoprotein</keyword>
<dbReference type="RefSeq" id="WP_036027995.1">
    <property type="nucleotide sequence ID" value="NZ_FMAE01000005.1"/>
</dbReference>
<dbReference type="SMART" id="SM00387">
    <property type="entry name" value="HATPase_c"/>
    <property type="match status" value="1"/>
</dbReference>
<dbReference type="Gene3D" id="3.30.565.10">
    <property type="entry name" value="Histidine kinase-like ATPase, C-terminal domain"/>
    <property type="match status" value="1"/>
</dbReference>
<evidence type="ECO:0000256" key="1">
    <source>
        <dbReference type="ARBA" id="ARBA00000085"/>
    </source>
</evidence>
<dbReference type="PANTHER" id="PTHR43065:SF42">
    <property type="entry name" value="TWO-COMPONENT SENSOR PPRA"/>
    <property type="match status" value="1"/>
</dbReference>
<dbReference type="EMBL" id="FMAE01000005">
    <property type="protein sequence ID" value="SCB33810.1"/>
    <property type="molecule type" value="Genomic_DNA"/>
</dbReference>
<evidence type="ECO:0000256" key="2">
    <source>
        <dbReference type="ARBA" id="ARBA00012438"/>
    </source>
</evidence>
<feature type="transmembrane region" description="Helical" evidence="4">
    <location>
        <begin position="358"/>
        <end position="380"/>
    </location>
</feature>
<dbReference type="InterPro" id="IPR036097">
    <property type="entry name" value="HisK_dim/P_sf"/>
</dbReference>
<dbReference type="GO" id="GO:0000155">
    <property type="term" value="F:phosphorelay sensor kinase activity"/>
    <property type="evidence" value="ECO:0007669"/>
    <property type="project" value="InterPro"/>
</dbReference>
<dbReference type="InterPro" id="IPR003594">
    <property type="entry name" value="HATPase_dom"/>
</dbReference>
<organism evidence="6 7">
    <name type="scientific">Bradyrhizobium yuanmingense</name>
    <dbReference type="NCBI Taxonomy" id="108015"/>
    <lineage>
        <taxon>Bacteria</taxon>
        <taxon>Pseudomonadati</taxon>
        <taxon>Pseudomonadota</taxon>
        <taxon>Alphaproteobacteria</taxon>
        <taxon>Hyphomicrobiales</taxon>
        <taxon>Nitrobacteraceae</taxon>
        <taxon>Bradyrhizobium</taxon>
    </lineage>
</organism>
<protein>
    <recommendedName>
        <fullName evidence="2">histidine kinase</fullName>
        <ecNumber evidence="2">2.7.13.3</ecNumber>
    </recommendedName>
</protein>
<dbReference type="PANTHER" id="PTHR43065">
    <property type="entry name" value="SENSOR HISTIDINE KINASE"/>
    <property type="match status" value="1"/>
</dbReference>
<evidence type="ECO:0000313" key="7">
    <source>
        <dbReference type="Proteomes" id="UP000183174"/>
    </source>
</evidence>
<dbReference type="PROSITE" id="PS50109">
    <property type="entry name" value="HIS_KIN"/>
    <property type="match status" value="1"/>
</dbReference>
<evidence type="ECO:0000313" key="6">
    <source>
        <dbReference type="EMBL" id="SCB33810.1"/>
    </source>
</evidence>
<dbReference type="Gene3D" id="1.10.287.130">
    <property type="match status" value="1"/>
</dbReference>